<proteinExistence type="predicted"/>
<name>A0A7N9CEK3_MACFA</name>
<organism evidence="1 2">
    <name type="scientific">Macaca fascicularis</name>
    <name type="common">Crab-eating macaque</name>
    <name type="synonym">Cynomolgus monkey</name>
    <dbReference type="NCBI Taxonomy" id="9541"/>
    <lineage>
        <taxon>Eukaryota</taxon>
        <taxon>Metazoa</taxon>
        <taxon>Chordata</taxon>
        <taxon>Craniata</taxon>
        <taxon>Vertebrata</taxon>
        <taxon>Euteleostomi</taxon>
        <taxon>Mammalia</taxon>
        <taxon>Eutheria</taxon>
        <taxon>Euarchontoglires</taxon>
        <taxon>Primates</taxon>
        <taxon>Haplorrhini</taxon>
        <taxon>Catarrhini</taxon>
        <taxon>Cercopithecidae</taxon>
        <taxon>Cercopithecinae</taxon>
        <taxon>Macaca</taxon>
    </lineage>
</organism>
<reference evidence="1" key="3">
    <citation type="submission" date="2025-09" db="UniProtKB">
        <authorList>
            <consortium name="Ensembl"/>
        </authorList>
    </citation>
    <scope>IDENTIFICATION</scope>
</reference>
<accession>A0A7N9CEK3</accession>
<dbReference type="Ensembl" id="ENSMFAT00000074603.1">
    <property type="protein sequence ID" value="ENSMFAP00000049060.1"/>
    <property type="gene ID" value="ENSMFAG00000053397.1"/>
</dbReference>
<sequence>GHYFRGISLINLHISQNVEGGFFFFFFFETGSHSVTQAGVQWRDLRSLQALLPGFTPFSCLCLPSSWNYRHPPPLLANFLYFSVDMGFHRVKQDGLDLLTS</sequence>
<keyword evidence="2" id="KW-1185">Reference proteome</keyword>
<dbReference type="GeneTree" id="ENSGT00940000167556"/>
<dbReference type="AlphaFoldDB" id="A0A7N9CEK3"/>
<evidence type="ECO:0000313" key="2">
    <source>
        <dbReference type="Proteomes" id="UP000233100"/>
    </source>
</evidence>
<reference evidence="1 2" key="1">
    <citation type="submission" date="2013-03" db="EMBL/GenBank/DDBJ databases">
        <authorList>
            <person name="Warren W."/>
            <person name="Wilson R.K."/>
        </authorList>
    </citation>
    <scope>NUCLEOTIDE SEQUENCE</scope>
</reference>
<dbReference type="Proteomes" id="UP000233100">
    <property type="component" value="Chromosome 1"/>
</dbReference>
<reference evidence="1" key="2">
    <citation type="submission" date="2025-08" db="UniProtKB">
        <authorList>
            <consortium name="Ensembl"/>
        </authorList>
    </citation>
    <scope>IDENTIFICATION</scope>
</reference>
<protein>
    <submittedName>
        <fullName evidence="1">Uncharacterized protein</fullName>
    </submittedName>
</protein>
<evidence type="ECO:0000313" key="1">
    <source>
        <dbReference type="Ensembl" id="ENSMFAP00000049060.1"/>
    </source>
</evidence>
<dbReference type="PANTHER" id="PTHR46254">
    <property type="entry name" value="PROTEIN GVQW1-RELATED"/>
    <property type="match status" value="1"/>
</dbReference>
<dbReference type="PANTHER" id="PTHR46254:SF7">
    <property type="entry name" value="PI4-KINASE N-TERMINAL DOMAIN-CONTAINING PROTEIN"/>
    <property type="match status" value="1"/>
</dbReference>